<dbReference type="FunFam" id="3.40.50.620:FF:000045">
    <property type="entry name" value="Glutamate--tRNA ligase, mitochondrial"/>
    <property type="match status" value="1"/>
</dbReference>
<dbReference type="PANTHER" id="PTHR43311">
    <property type="entry name" value="GLUTAMATE--TRNA LIGASE"/>
    <property type="match status" value="1"/>
</dbReference>
<dbReference type="GO" id="GO:0008270">
    <property type="term" value="F:zinc ion binding"/>
    <property type="evidence" value="ECO:0007669"/>
    <property type="project" value="InterPro"/>
</dbReference>
<keyword evidence="7 11" id="KW-0648">Protein biosynthesis</keyword>
<dbReference type="PANTHER" id="PTHR43311:SF2">
    <property type="entry name" value="GLUTAMATE--TRNA LIGASE, MITOCHONDRIAL-RELATED"/>
    <property type="match status" value="1"/>
</dbReference>
<evidence type="ECO:0000256" key="12">
    <source>
        <dbReference type="SAM" id="MobiDB-lite"/>
    </source>
</evidence>
<protein>
    <recommendedName>
        <fullName evidence="10">Glutamate--tRNA ligase, mitochondrial</fullName>
        <ecNumber evidence="3">6.1.1.17</ecNumber>
    </recommendedName>
    <alternativeName>
        <fullName evidence="9">Glutamyl-tRNA synthetase</fullName>
    </alternativeName>
</protein>
<evidence type="ECO:0000313" key="14">
    <source>
        <dbReference type="EMBL" id="RKP36361.1"/>
    </source>
</evidence>
<dbReference type="InterPro" id="IPR001412">
    <property type="entry name" value="aa-tRNA-synth_I_CS"/>
</dbReference>
<evidence type="ECO:0000256" key="5">
    <source>
        <dbReference type="ARBA" id="ARBA00022741"/>
    </source>
</evidence>
<keyword evidence="4 11" id="KW-0436">Ligase</keyword>
<keyword evidence="15" id="KW-1185">Reference proteome</keyword>
<dbReference type="Proteomes" id="UP000268162">
    <property type="component" value="Unassembled WGS sequence"/>
</dbReference>
<evidence type="ECO:0000256" key="11">
    <source>
        <dbReference type="RuleBase" id="RU363037"/>
    </source>
</evidence>
<dbReference type="GO" id="GO:0006424">
    <property type="term" value="P:glutamyl-tRNA aminoacylation"/>
    <property type="evidence" value="ECO:0007669"/>
    <property type="project" value="InterPro"/>
</dbReference>
<dbReference type="Pfam" id="PF00749">
    <property type="entry name" value="tRNA-synt_1c"/>
    <property type="match status" value="1"/>
</dbReference>
<feature type="domain" description="Glutamyl/glutaminyl-tRNA synthetase class Ib catalytic" evidence="13">
    <location>
        <begin position="43"/>
        <end position="369"/>
    </location>
</feature>
<evidence type="ECO:0000256" key="2">
    <source>
        <dbReference type="ARBA" id="ARBA00007894"/>
    </source>
</evidence>
<feature type="compositionally biased region" description="Polar residues" evidence="12">
    <location>
        <begin position="18"/>
        <end position="38"/>
    </location>
</feature>
<proteinExistence type="inferred from homology"/>
<evidence type="ECO:0000256" key="4">
    <source>
        <dbReference type="ARBA" id="ARBA00022598"/>
    </source>
</evidence>
<gene>
    <name evidence="14" type="ORF">BJ085DRAFT_42524</name>
</gene>
<accession>A0A4P9ZU40</accession>
<comment type="subcellular location">
    <subcellularLocation>
        <location evidence="1">Mitochondrion</location>
    </subcellularLocation>
</comment>
<organism evidence="14 15">
    <name type="scientific">Dimargaris cristalligena</name>
    <dbReference type="NCBI Taxonomy" id="215637"/>
    <lineage>
        <taxon>Eukaryota</taxon>
        <taxon>Fungi</taxon>
        <taxon>Fungi incertae sedis</taxon>
        <taxon>Zoopagomycota</taxon>
        <taxon>Kickxellomycotina</taxon>
        <taxon>Dimargaritomycetes</taxon>
        <taxon>Dimargaritales</taxon>
        <taxon>Dimargaritaceae</taxon>
        <taxon>Dimargaris</taxon>
    </lineage>
</organism>
<dbReference type="PROSITE" id="PS00178">
    <property type="entry name" value="AA_TRNA_LIGASE_I"/>
    <property type="match status" value="1"/>
</dbReference>
<evidence type="ECO:0000313" key="15">
    <source>
        <dbReference type="Proteomes" id="UP000268162"/>
    </source>
</evidence>
<dbReference type="SUPFAM" id="SSF52374">
    <property type="entry name" value="Nucleotidylyl transferase"/>
    <property type="match status" value="1"/>
</dbReference>
<sequence length="404" mass="45292">MCASIAMVTRLGCRQVPARQTAQSPRPTTTALPTSDSPSPTPRVRFAPSPTGQLHLGGLRTALFNFLFARHTGGQFIVRIEDTDRKRLVPGATEGLLEALRWAGLKYDEGPDIKNSSPYGPYIQSERTELYQKYAHELVDRDRAYRCFCSSERLDHLREIQARSGLAPAYDRRCSHLSRAAIDTQLSQGVPYTIRLRFPSPLTTPHLRAVPDLVYGPVPVNPHLTDDAVLLKSDGLPTYHLANVVDDHHMRITHVLRGEEWLSSTAKHMALYEALGWDAPQWVHLPLLLNADGSKLSKRSGDVHVDGLRQAGYLPEALVNYVALLGWSPPLVHAGESANVFSLAELVDAFALENINTSKPTIDYAKLDWLNKLHYRQIWANDAKRRVGFVDQVRHHVQQQYPTK</sequence>
<dbReference type="CDD" id="cd00808">
    <property type="entry name" value="GluRS_core"/>
    <property type="match status" value="1"/>
</dbReference>
<dbReference type="AlphaFoldDB" id="A0A4P9ZU40"/>
<evidence type="ECO:0000256" key="9">
    <source>
        <dbReference type="ARBA" id="ARBA00030865"/>
    </source>
</evidence>
<evidence type="ECO:0000256" key="7">
    <source>
        <dbReference type="ARBA" id="ARBA00022917"/>
    </source>
</evidence>
<keyword evidence="6 11" id="KW-0067">ATP-binding</keyword>
<feature type="region of interest" description="Disordered" evidence="12">
    <location>
        <begin position="16"/>
        <end position="43"/>
    </location>
</feature>
<dbReference type="InterPro" id="IPR020058">
    <property type="entry name" value="Glu/Gln-tRNA-synth_Ib_cat-dom"/>
</dbReference>
<dbReference type="InterPro" id="IPR049940">
    <property type="entry name" value="GluQ/Sye"/>
</dbReference>
<dbReference type="EC" id="6.1.1.17" evidence="3"/>
<dbReference type="InterPro" id="IPR014729">
    <property type="entry name" value="Rossmann-like_a/b/a_fold"/>
</dbReference>
<comment type="similarity">
    <text evidence="2">Belongs to the class-I aminoacyl-tRNA synthetase family. Glutamate--tRNA ligase type 1 subfamily.</text>
</comment>
<evidence type="ECO:0000256" key="3">
    <source>
        <dbReference type="ARBA" id="ARBA00012835"/>
    </source>
</evidence>
<dbReference type="GO" id="GO:0005524">
    <property type="term" value="F:ATP binding"/>
    <property type="evidence" value="ECO:0007669"/>
    <property type="project" value="UniProtKB-KW"/>
</dbReference>
<dbReference type="PRINTS" id="PR00987">
    <property type="entry name" value="TRNASYNTHGLU"/>
</dbReference>
<dbReference type="GO" id="GO:0004818">
    <property type="term" value="F:glutamate-tRNA ligase activity"/>
    <property type="evidence" value="ECO:0007669"/>
    <property type="project" value="UniProtKB-EC"/>
</dbReference>
<evidence type="ECO:0000259" key="13">
    <source>
        <dbReference type="Pfam" id="PF00749"/>
    </source>
</evidence>
<name>A0A4P9ZU40_9FUNG</name>
<dbReference type="STRING" id="215637.A0A4P9ZU40"/>
<evidence type="ECO:0000256" key="1">
    <source>
        <dbReference type="ARBA" id="ARBA00004173"/>
    </source>
</evidence>
<keyword evidence="5 11" id="KW-0547">Nucleotide-binding</keyword>
<evidence type="ECO:0000256" key="6">
    <source>
        <dbReference type="ARBA" id="ARBA00022840"/>
    </source>
</evidence>
<dbReference type="InterPro" id="IPR033910">
    <property type="entry name" value="GluRS_core"/>
</dbReference>
<evidence type="ECO:0000256" key="8">
    <source>
        <dbReference type="ARBA" id="ARBA00023146"/>
    </source>
</evidence>
<dbReference type="InterPro" id="IPR004527">
    <property type="entry name" value="Glu-tRNA-ligase_bac/mito"/>
</dbReference>
<keyword evidence="8 11" id="KW-0030">Aminoacyl-tRNA synthetase</keyword>
<dbReference type="NCBIfam" id="TIGR00464">
    <property type="entry name" value="gltX_bact"/>
    <property type="match status" value="1"/>
</dbReference>
<reference evidence="15" key="1">
    <citation type="journal article" date="2018" name="Nat. Microbiol.">
        <title>Leveraging single-cell genomics to expand the fungal tree of life.</title>
        <authorList>
            <person name="Ahrendt S.R."/>
            <person name="Quandt C.A."/>
            <person name="Ciobanu D."/>
            <person name="Clum A."/>
            <person name="Salamov A."/>
            <person name="Andreopoulos B."/>
            <person name="Cheng J.F."/>
            <person name="Woyke T."/>
            <person name="Pelin A."/>
            <person name="Henrissat B."/>
            <person name="Reynolds N.K."/>
            <person name="Benny G.L."/>
            <person name="Smith M.E."/>
            <person name="James T.Y."/>
            <person name="Grigoriev I.V."/>
        </authorList>
    </citation>
    <scope>NUCLEOTIDE SEQUENCE [LARGE SCALE GENOMIC DNA]</scope>
    <source>
        <strain evidence="15">RSA 468</strain>
    </source>
</reference>
<dbReference type="InterPro" id="IPR000924">
    <property type="entry name" value="Glu/Gln-tRNA-synth"/>
</dbReference>
<dbReference type="EMBL" id="ML002667">
    <property type="protein sequence ID" value="RKP36361.1"/>
    <property type="molecule type" value="Genomic_DNA"/>
</dbReference>
<dbReference type="Gene3D" id="3.40.50.620">
    <property type="entry name" value="HUPs"/>
    <property type="match status" value="1"/>
</dbReference>
<evidence type="ECO:0000256" key="10">
    <source>
        <dbReference type="ARBA" id="ARBA00072917"/>
    </source>
</evidence>
<dbReference type="GO" id="GO:0005739">
    <property type="term" value="C:mitochondrion"/>
    <property type="evidence" value="ECO:0007669"/>
    <property type="project" value="UniProtKB-SubCell"/>
</dbReference>